<dbReference type="PANTHER" id="PTHR10048">
    <property type="entry name" value="PHOSPHATIDYLINOSITOL KINASE"/>
    <property type="match status" value="1"/>
</dbReference>
<dbReference type="GO" id="GO:0005886">
    <property type="term" value="C:plasma membrane"/>
    <property type="evidence" value="ECO:0007669"/>
    <property type="project" value="TreeGrafter"/>
</dbReference>
<dbReference type="InterPro" id="IPR001263">
    <property type="entry name" value="PI3K_accessory_dom"/>
</dbReference>
<dbReference type="SMART" id="SM00146">
    <property type="entry name" value="PI3Kc"/>
    <property type="match status" value="1"/>
</dbReference>
<feature type="domain" description="PI3K/PI4K catalytic" evidence="9">
    <location>
        <begin position="1864"/>
        <end position="2149"/>
    </location>
</feature>
<feature type="region of interest" description="Disordered" evidence="8">
    <location>
        <begin position="363"/>
        <end position="407"/>
    </location>
</feature>
<dbReference type="GO" id="GO:0004430">
    <property type="term" value="F:1-phosphatidylinositol 4-kinase activity"/>
    <property type="evidence" value="ECO:0007669"/>
    <property type="project" value="UniProtKB-EC"/>
</dbReference>
<dbReference type="STRING" id="1569628.A0A316UNX4"/>
<sequence>MDSLDLPTHQLILDGLASNLADSILANDVDHVKPEHLSALTSSASASSSKASKLTGGSGHYLSINAAHSLISLSRFLSSISSAVNPVTERGRVNDQEHLIPVLNDVINATKSLTATDVEALVGLANEWPLADRLAGALVESLLKTAGNAPQHRAKCFDAIVVLAENLSAGLGASSGDAHIVVTRLVPMLHGLYRALSSTTFKWTLPEFARLVTALTPVTGTSQTVQRLNHVLLVLPEQQAALAQGTRATRRKPKEATIRRRDEEEDDEDDGRSHGSTETFFSGDEGDDIVDEVLNGGFTYTQGQDVMGDESFDYRYALLSHYKRLGRPLSGHFVLCSALEILGSVLSQTLASHARAPEDLDANLQPQQNGTAQNGDQPQQPAPPHIDTIDAAVDNVSPGTTSQLPTQRAWQKLYRHAVTLDSTDKASLAAANGSANGNGSGFLSSLVGGNKSAAFGSDGVSLTGNTQGVAASLHLASRAYHDVQRFIEKEGRKNGQLFNDVYSLEILSEALKLGALSSIALSRVNNSALDAHTLVRIRALLSESAIIIDPILQGAALQSAGVLVRNFPSIVGPLSTQLRRFVVSPQAMFISDGTDISPVLDSAAKCLANCVTIAPGDDLAVSTMYALLNHIGRESNGSAGAGGLAASGMSVRSGLSKAVTGRDFSMGKSHSQALFAQRNEEEKRIIHLSIVTIVSRLALEINRPDVTGLAISMLLQRLRTADAEAEAAILNNLVPLALAGHKSTFVDVIRALTQVSRSAISGGANRRTGLPIQLAQLRLAQGLGALREEDDRIDSEEEAGLDTEEDRFGSIGRKELYLVELLQLFSEKGLALQASASSSSKGEQSELATDLASLLPPIAALLSHDDINPHLEPSIEMVSLFRNMWFLCVIFNLANKAGRGSSSVVAGDDAVADSLSIISLKTPTLVPETSVNYLESDLQYNSVLKRDFSSSALDSQRKLLDSVIPNHSSEIRSFGFPQVIFLATIYHLECTRSAMGRPSMILWYFVNQGLNKSSLVGSMDAIADRVIASFIDDLSSRVNKHTVDPRVSAEVKNLLLGSCHRVEKVRAVSRRFLDRLVNVFPSLICDQDVVFALLEILTLLRRACEGQYRDEFSPVYHFHSERAKLAFELSDSYTQREEILSGFYTRAKSYLGLSLGRAPVELQGILQRYLAAFDDDVLPGTAELGKSLALDYARALPASGVSDYHLPALGGWRSDLSSSFVGELTSKSTYQGEMTGIHLALTKTMVELKKDPRVGFSHQSVESCKEEMRKASEALTAGHAHAHAADGKAHHGPLPFAELRRLLYRSAALVVSLPHADFDLLHHIVALPIRAFTPQAITVASHVWTWIIGERPLFETKIMVELSIGWAATVKAKRGLFQDDFTSKHALIQKTEMSASDRAEFVREGEKANRLFMPHLTLVQLMSSRFQAFRYRDPTMVLALVRMLQRSAAATDHMSAHPLARQAFFSLVLFGFQLVQGSQLDGLVEYKLRTALYGMAFHWFAHSPQFSHGSNRLQSAAEMQLLRDLLATVKADSVRSKSITTSYIGVTASAIRLPGYLTLQEAQREADDRRAVLTLFLEDELRRLSVWQNPLEDPTRGSDYSGDMARTMNDAKWEATVLAAWKIKPALVAQLPVRFKAATVRREAGKLVRAEPHKVYKTGDALNLLTEDHLRLALREQTDLRWLLYWGSVSPIDAICLFQPVYGNNPMLLQYAMRTLEHHPVDLTFFYVPQVVQALRDDQYGYVEQFIFETSKVSQLFCHQILWNMKANSYQDDDGEVPDPMKPTLDRMTELIVEALDGEAQDFYDREFGFFNEVTSISGKLKPYIKKSKPEKKAKIDEEMAAIKVDPGVYLPSNPDGVVVDLDRKSGRPLQSHAKAPFMATFKVHRDVTTEDPESGEETTKGVDVWQGAIFKVGDDCRQDVLALQVMAMLKNIYTAVGLDAYLYPYRVTATGPGCGVIDVVANATSRDEMGRSKINSLLDFFVGRFGNVDSIPFQRARLNFIQSMAAYSIACHVMQCRDRHNGNIMIQNDTGHLVHIDFGFLFDIGPGGMHFEPYSFKLTAEFIEVMGGIDSQGYKLFSELVVKAFLAARPYVDEIVGVCDLMKHTGLPSYTDGNTMKRFRSRFVPEMDERQAARHAVGLINDASKNIRSIVYDGIQKAQNGIPFK</sequence>
<evidence type="ECO:0000256" key="1">
    <source>
        <dbReference type="ARBA" id="ARBA00001686"/>
    </source>
</evidence>
<dbReference type="PANTHER" id="PTHR10048:SF15">
    <property type="entry name" value="PHOSPHATIDYLINOSITOL 4-KINASE ALPHA"/>
    <property type="match status" value="1"/>
</dbReference>
<dbReference type="GO" id="GO:0046854">
    <property type="term" value="P:phosphatidylinositol phosphate biosynthetic process"/>
    <property type="evidence" value="ECO:0007669"/>
    <property type="project" value="InterPro"/>
</dbReference>
<evidence type="ECO:0000259" key="10">
    <source>
        <dbReference type="PROSITE" id="PS51545"/>
    </source>
</evidence>
<keyword evidence="7" id="KW-0067">ATP-binding</keyword>
<evidence type="ECO:0000256" key="4">
    <source>
        <dbReference type="ARBA" id="ARBA00022679"/>
    </source>
</evidence>
<evidence type="ECO:0000256" key="7">
    <source>
        <dbReference type="ARBA" id="ARBA00022840"/>
    </source>
</evidence>
<dbReference type="SUPFAM" id="SSF56112">
    <property type="entry name" value="Protein kinase-like (PK-like)"/>
    <property type="match status" value="1"/>
</dbReference>
<evidence type="ECO:0000256" key="5">
    <source>
        <dbReference type="ARBA" id="ARBA00022741"/>
    </source>
</evidence>
<dbReference type="SUPFAM" id="SSF48371">
    <property type="entry name" value="ARM repeat"/>
    <property type="match status" value="1"/>
</dbReference>
<dbReference type="GO" id="GO:0048015">
    <property type="term" value="P:phosphatidylinositol-mediated signaling"/>
    <property type="evidence" value="ECO:0007669"/>
    <property type="project" value="TreeGrafter"/>
</dbReference>
<dbReference type="PROSITE" id="PS51545">
    <property type="entry name" value="PIK_HELICAL"/>
    <property type="match status" value="1"/>
</dbReference>
<feature type="compositionally biased region" description="Polar residues" evidence="8">
    <location>
        <begin position="397"/>
        <end position="407"/>
    </location>
</feature>
<dbReference type="Proteomes" id="UP000245884">
    <property type="component" value="Unassembled WGS sequence"/>
</dbReference>
<dbReference type="GO" id="GO:0005524">
    <property type="term" value="F:ATP binding"/>
    <property type="evidence" value="ECO:0007669"/>
    <property type="project" value="UniProtKB-KW"/>
</dbReference>
<dbReference type="Gene3D" id="3.30.1010.10">
    <property type="entry name" value="Phosphatidylinositol 3-kinase Catalytic Subunit, Chain A, domain 4"/>
    <property type="match status" value="1"/>
</dbReference>
<dbReference type="InterPro" id="IPR000403">
    <property type="entry name" value="PI3/4_kinase_cat_dom"/>
</dbReference>
<dbReference type="SMART" id="SM00145">
    <property type="entry name" value="PI3Ka"/>
    <property type="match status" value="1"/>
</dbReference>
<gene>
    <name evidence="11" type="ORF">BDZ90DRAFT_281021</name>
</gene>
<dbReference type="InterPro" id="IPR011009">
    <property type="entry name" value="Kinase-like_dom_sf"/>
</dbReference>
<dbReference type="InterPro" id="IPR045495">
    <property type="entry name" value="PI4K_N"/>
</dbReference>
<dbReference type="GO" id="GO:0005737">
    <property type="term" value="C:cytoplasm"/>
    <property type="evidence" value="ECO:0007669"/>
    <property type="project" value="TreeGrafter"/>
</dbReference>
<dbReference type="Gene3D" id="1.10.1070.11">
    <property type="entry name" value="Phosphatidylinositol 3-/4-kinase, catalytic domain"/>
    <property type="match status" value="1"/>
</dbReference>
<dbReference type="Pfam" id="PF00454">
    <property type="entry name" value="PI3_PI4_kinase"/>
    <property type="match status" value="1"/>
</dbReference>
<dbReference type="CDD" id="cd05167">
    <property type="entry name" value="PI4Kc_III_alpha"/>
    <property type="match status" value="1"/>
</dbReference>
<dbReference type="Pfam" id="PF00613">
    <property type="entry name" value="PI3Ka"/>
    <property type="match status" value="1"/>
</dbReference>
<evidence type="ECO:0000256" key="3">
    <source>
        <dbReference type="ARBA" id="ARBA00012169"/>
    </source>
</evidence>
<feature type="compositionally biased region" description="Polar residues" evidence="8">
    <location>
        <begin position="364"/>
        <end position="379"/>
    </location>
</feature>
<dbReference type="FunFam" id="1.25.40.70:FF:000011">
    <property type="entry name" value="Phosphatidylinositol 4-kinase alpha"/>
    <property type="match status" value="1"/>
</dbReference>
<keyword evidence="4" id="KW-0808">Transferase</keyword>
<dbReference type="InterPro" id="IPR036940">
    <property type="entry name" value="PI3/4_kinase_cat_sf"/>
</dbReference>
<evidence type="ECO:0000259" key="9">
    <source>
        <dbReference type="PROSITE" id="PS50290"/>
    </source>
</evidence>
<proteinExistence type="inferred from homology"/>
<dbReference type="InterPro" id="IPR016024">
    <property type="entry name" value="ARM-type_fold"/>
</dbReference>
<evidence type="ECO:0000256" key="8">
    <source>
        <dbReference type="SAM" id="MobiDB-lite"/>
    </source>
</evidence>
<dbReference type="OrthoDB" id="10264149at2759"/>
<accession>A0A316UNX4</accession>
<keyword evidence="5" id="KW-0547">Nucleotide-binding</keyword>
<dbReference type="InterPro" id="IPR018936">
    <property type="entry name" value="PI3/4_kinase_CS"/>
</dbReference>
<evidence type="ECO:0000256" key="2">
    <source>
        <dbReference type="ARBA" id="ARBA00006209"/>
    </source>
</evidence>
<evidence type="ECO:0000313" key="12">
    <source>
        <dbReference type="Proteomes" id="UP000245884"/>
    </source>
</evidence>
<dbReference type="EC" id="2.7.1.67" evidence="3"/>
<keyword evidence="12" id="KW-1185">Reference proteome</keyword>
<protein>
    <recommendedName>
        <fullName evidence="3">1-phosphatidylinositol 4-kinase</fullName>
        <ecNumber evidence="3">2.7.1.67</ecNumber>
    </recommendedName>
</protein>
<evidence type="ECO:0000256" key="6">
    <source>
        <dbReference type="ARBA" id="ARBA00022777"/>
    </source>
</evidence>
<dbReference type="PROSITE" id="PS00915">
    <property type="entry name" value="PI3_4_KINASE_1"/>
    <property type="match status" value="1"/>
</dbReference>
<dbReference type="FunFam" id="1.10.1070.11:FF:000012">
    <property type="entry name" value="Phosphatidylinositol 4-kinase alpha 1"/>
    <property type="match status" value="1"/>
</dbReference>
<dbReference type="InterPro" id="IPR015433">
    <property type="entry name" value="PI3/4_kinase"/>
</dbReference>
<dbReference type="FunFam" id="3.30.1010.10:FF:000014">
    <property type="entry name" value="Phosphatidylinositol 4-kinase STT4"/>
    <property type="match status" value="1"/>
</dbReference>
<reference evidence="11 12" key="1">
    <citation type="journal article" date="2018" name="Mol. Biol. Evol.">
        <title>Broad Genomic Sampling Reveals a Smut Pathogenic Ancestry of the Fungal Clade Ustilaginomycotina.</title>
        <authorList>
            <person name="Kijpornyongpan T."/>
            <person name="Mondo S.J."/>
            <person name="Barry K."/>
            <person name="Sandor L."/>
            <person name="Lee J."/>
            <person name="Lipzen A."/>
            <person name="Pangilinan J."/>
            <person name="LaButti K."/>
            <person name="Hainaut M."/>
            <person name="Henrissat B."/>
            <person name="Grigoriev I.V."/>
            <person name="Spatafora J.W."/>
            <person name="Aime M.C."/>
        </authorList>
    </citation>
    <scope>NUCLEOTIDE SEQUENCE [LARGE SCALE GENOMIC DNA]</scope>
    <source>
        <strain evidence="11 12">MCA 5214</strain>
    </source>
</reference>
<dbReference type="Pfam" id="PF19274">
    <property type="entry name" value="PI4K_N"/>
    <property type="match status" value="2"/>
</dbReference>
<evidence type="ECO:0000313" key="11">
    <source>
        <dbReference type="EMBL" id="PWN26051.1"/>
    </source>
</evidence>
<comment type="similarity">
    <text evidence="2">Belongs to the PI3/PI4-kinase family. Type III PI4K subfamily.</text>
</comment>
<feature type="domain" description="PIK helical" evidence="10">
    <location>
        <begin position="1610"/>
        <end position="1791"/>
    </location>
</feature>
<keyword evidence="6" id="KW-0418">Kinase</keyword>
<dbReference type="EMBL" id="KZ819673">
    <property type="protein sequence ID" value="PWN26051.1"/>
    <property type="molecule type" value="Genomic_DNA"/>
</dbReference>
<dbReference type="RefSeq" id="XP_025360663.1">
    <property type="nucleotide sequence ID" value="XM_025509332.1"/>
</dbReference>
<dbReference type="Gene3D" id="1.25.40.70">
    <property type="entry name" value="Phosphatidylinositol 3-kinase, accessory domain (PIK)"/>
    <property type="match status" value="1"/>
</dbReference>
<dbReference type="GeneID" id="37031155"/>
<dbReference type="InterPro" id="IPR042236">
    <property type="entry name" value="PI3K_accessory_sf"/>
</dbReference>
<comment type="catalytic activity">
    <reaction evidence="1">
        <text>a 1,2-diacyl-sn-glycero-3-phospho-(1D-myo-inositol) + ATP = a 1,2-diacyl-sn-glycero-3-phospho-(1D-myo-inositol 4-phosphate) + ADP + H(+)</text>
        <dbReference type="Rhea" id="RHEA:19877"/>
        <dbReference type="ChEBI" id="CHEBI:15378"/>
        <dbReference type="ChEBI" id="CHEBI:30616"/>
        <dbReference type="ChEBI" id="CHEBI:57880"/>
        <dbReference type="ChEBI" id="CHEBI:58178"/>
        <dbReference type="ChEBI" id="CHEBI:456216"/>
        <dbReference type="EC" id="2.7.1.67"/>
    </reaction>
</comment>
<organism evidence="11 12">
    <name type="scientific">Jaminaea rosea</name>
    <dbReference type="NCBI Taxonomy" id="1569628"/>
    <lineage>
        <taxon>Eukaryota</taxon>
        <taxon>Fungi</taxon>
        <taxon>Dikarya</taxon>
        <taxon>Basidiomycota</taxon>
        <taxon>Ustilaginomycotina</taxon>
        <taxon>Exobasidiomycetes</taxon>
        <taxon>Microstromatales</taxon>
        <taxon>Microstromatales incertae sedis</taxon>
        <taxon>Jaminaea</taxon>
    </lineage>
</organism>
<dbReference type="PROSITE" id="PS50290">
    <property type="entry name" value="PI3_4_KINASE_3"/>
    <property type="match status" value="1"/>
</dbReference>
<name>A0A316UNX4_9BASI</name>
<feature type="region of interest" description="Disordered" evidence="8">
    <location>
        <begin position="243"/>
        <end position="286"/>
    </location>
</feature>